<dbReference type="EMBL" id="MN029011">
    <property type="protein sequence ID" value="QEA09808.1"/>
    <property type="molecule type" value="Genomic_DNA"/>
</dbReference>
<evidence type="ECO:0000313" key="2">
    <source>
        <dbReference type="Proteomes" id="UP000617051"/>
    </source>
</evidence>
<evidence type="ECO:0000313" key="1">
    <source>
        <dbReference type="EMBL" id="QEA09808.1"/>
    </source>
</evidence>
<dbReference type="KEGG" id="vg:77948015"/>
<sequence length="120" mass="14537">MNQLAQTIKLGMFRALQTEQLRHMCVHVMAVADHRGISYTDAFNFMYWVERAIGPYKDAMQYLCQNHPDLEMERRKMFGTDEERRRPMLYSLGAKDWRKKLALYWCNLYVWAYYDLVKRV</sequence>
<protein>
    <submittedName>
        <fullName evidence="1">Uncharacterized protein</fullName>
    </submittedName>
</protein>
<organism evidence="1 2">
    <name type="scientific">Pseudomonas phage Iggy</name>
    <dbReference type="NCBI Taxonomy" id="2592193"/>
    <lineage>
        <taxon>Viruses</taxon>
        <taxon>Duplodnaviria</taxon>
        <taxon>Heunggongvirae</taxon>
        <taxon>Uroviricota</taxon>
        <taxon>Caudoviricetes</taxon>
        <taxon>Queuovirinae</taxon>
        <taxon>Iggyvirus</taxon>
        <taxon>Iggyvirus iggy</taxon>
    </lineage>
</organism>
<proteinExistence type="predicted"/>
<dbReference type="RefSeq" id="YP_010671760.1">
    <property type="nucleotide sequence ID" value="NC_070970.1"/>
</dbReference>
<name>A0A7S5AYY0_9CAUD</name>
<accession>A0A7S5AYY0</accession>
<dbReference type="Proteomes" id="UP000617051">
    <property type="component" value="Segment"/>
</dbReference>
<keyword evidence="2" id="KW-1185">Reference proteome</keyword>
<dbReference type="GeneID" id="77948015"/>
<reference evidence="1 2" key="1">
    <citation type="journal article" date="2020" name="Phage (New Rochelle)">
        <title>A New High-Throughput Screening Method for Phages: Enabling Crude Isolation and Fast Identification of Diverse Phages with Therapeutic Potential.</title>
        <authorList>
            <person name="Olsen N.S."/>
            <person name="Hendriksen N.B."/>
            <person name="Hansen L.H."/>
            <person name="Kot W."/>
        </authorList>
    </citation>
    <scope>NUCLEOTIDE SEQUENCE [LARGE SCALE GENOMIC DNA]</scope>
</reference>